<gene>
    <name evidence="2" type="ORF">LCGC14_1933170</name>
</gene>
<protein>
    <submittedName>
        <fullName evidence="2">Uncharacterized protein</fullName>
    </submittedName>
</protein>
<name>A0A0F9FMY2_9ZZZZ</name>
<reference evidence="2" key="1">
    <citation type="journal article" date="2015" name="Nature">
        <title>Complex archaea that bridge the gap between prokaryotes and eukaryotes.</title>
        <authorList>
            <person name="Spang A."/>
            <person name="Saw J.H."/>
            <person name="Jorgensen S.L."/>
            <person name="Zaremba-Niedzwiedzka K."/>
            <person name="Martijn J."/>
            <person name="Lind A.E."/>
            <person name="van Eijk R."/>
            <person name="Schleper C."/>
            <person name="Guy L."/>
            <person name="Ettema T.J."/>
        </authorList>
    </citation>
    <scope>NUCLEOTIDE SEQUENCE</scope>
</reference>
<keyword evidence="1" id="KW-0175">Coiled coil</keyword>
<dbReference type="AlphaFoldDB" id="A0A0F9FMY2"/>
<feature type="coiled-coil region" evidence="1">
    <location>
        <begin position="145"/>
        <end position="179"/>
    </location>
</feature>
<evidence type="ECO:0000256" key="1">
    <source>
        <dbReference type="SAM" id="Coils"/>
    </source>
</evidence>
<proteinExistence type="predicted"/>
<comment type="caution">
    <text evidence="2">The sequence shown here is derived from an EMBL/GenBank/DDBJ whole genome shotgun (WGS) entry which is preliminary data.</text>
</comment>
<sequence length="191" mass="22644">MGENVFLDVVDVIGKIWGSIKRIAKIPKEERAKYRDQFSDTLKLLEHAILLIHTRLRDLLGIIREGDLVELRKELFELGDYGKWLQIERDVRICRNLRIAQREMSSIIEKFKKKISIKDVDEFNKNFERILRGEQELADYITSSLKQLTSLSDFNDNELEDVENQIITFKEKLNEERLKLIKLEIRIIETI</sequence>
<dbReference type="EMBL" id="LAZR01020796">
    <property type="protein sequence ID" value="KKL87593.1"/>
    <property type="molecule type" value="Genomic_DNA"/>
</dbReference>
<evidence type="ECO:0000313" key="2">
    <source>
        <dbReference type="EMBL" id="KKL87593.1"/>
    </source>
</evidence>
<accession>A0A0F9FMY2</accession>
<organism evidence="2">
    <name type="scientific">marine sediment metagenome</name>
    <dbReference type="NCBI Taxonomy" id="412755"/>
    <lineage>
        <taxon>unclassified sequences</taxon>
        <taxon>metagenomes</taxon>
        <taxon>ecological metagenomes</taxon>
    </lineage>
</organism>